<evidence type="ECO:0000256" key="1">
    <source>
        <dbReference type="ARBA" id="ARBA00000553"/>
    </source>
</evidence>
<comment type="caution">
    <text evidence="11">The sequence shown here is derived from an EMBL/GenBank/DDBJ whole genome shotgun (WGS) entry which is preliminary data.</text>
</comment>
<dbReference type="Gene3D" id="3.60.140.10">
    <property type="entry name" value="CNF1/YfiH-like putative cysteine hydrolases"/>
    <property type="match status" value="1"/>
</dbReference>
<dbReference type="AlphaFoldDB" id="A0A916NM12"/>
<dbReference type="InterPro" id="IPR038371">
    <property type="entry name" value="Cu_polyphenol_OxRdtase_sf"/>
</dbReference>
<evidence type="ECO:0000313" key="11">
    <source>
        <dbReference type="EMBL" id="CAG5003741.1"/>
    </source>
</evidence>
<sequence length="255" mass="27971">MKQDISSKPSFRSPIVFGPFPGLVAAESTRHGGVSVAPYHSLNLGGATKDTPENVTENNNRFFSALGIPVSSVAKSHQVHGTAILRVEHPGRFEGYDALITDRKNIQLAVTIADCTPVLIYDPVRKAMAAIHAGWRGTVGEIVKKTVLTMQQTYGCEPADCYAYIGTCIDACSFEVGDEVAEQFDPLHKKRNDEKGKFFVDLKAANRQQLLDTGLKEERIELSPFSTVIHNDDYFSYRHENGLTGRMLATIGLIG</sequence>
<dbReference type="GO" id="GO:0016787">
    <property type="term" value="F:hydrolase activity"/>
    <property type="evidence" value="ECO:0007669"/>
    <property type="project" value="UniProtKB-KW"/>
</dbReference>
<evidence type="ECO:0000256" key="9">
    <source>
        <dbReference type="ARBA" id="ARBA00049893"/>
    </source>
</evidence>
<dbReference type="EMBL" id="CAJRAF010000002">
    <property type="protein sequence ID" value="CAG5003741.1"/>
    <property type="molecule type" value="Genomic_DNA"/>
</dbReference>
<dbReference type="CDD" id="cd16833">
    <property type="entry name" value="YfiH"/>
    <property type="match status" value="1"/>
</dbReference>
<keyword evidence="12" id="KW-1185">Reference proteome</keyword>
<comment type="catalytic activity">
    <reaction evidence="9">
        <text>S-methyl-5'-thioadenosine + phosphate = 5-(methylsulfanyl)-alpha-D-ribose 1-phosphate + adenine</text>
        <dbReference type="Rhea" id="RHEA:11852"/>
        <dbReference type="ChEBI" id="CHEBI:16708"/>
        <dbReference type="ChEBI" id="CHEBI:17509"/>
        <dbReference type="ChEBI" id="CHEBI:43474"/>
        <dbReference type="ChEBI" id="CHEBI:58533"/>
        <dbReference type="EC" id="2.4.2.28"/>
    </reaction>
    <physiologicalReaction direction="left-to-right" evidence="9">
        <dbReference type="Rhea" id="RHEA:11853"/>
    </physiologicalReaction>
</comment>
<dbReference type="PANTHER" id="PTHR30616">
    <property type="entry name" value="UNCHARACTERIZED PROTEIN YFIH"/>
    <property type="match status" value="1"/>
</dbReference>
<evidence type="ECO:0000256" key="3">
    <source>
        <dbReference type="ARBA" id="ARBA00022679"/>
    </source>
</evidence>
<dbReference type="SUPFAM" id="SSF64438">
    <property type="entry name" value="CNF1/YfiH-like putative cysteine hydrolases"/>
    <property type="match status" value="1"/>
</dbReference>
<comment type="catalytic activity">
    <reaction evidence="8">
        <text>adenosine + phosphate = alpha-D-ribose 1-phosphate + adenine</text>
        <dbReference type="Rhea" id="RHEA:27642"/>
        <dbReference type="ChEBI" id="CHEBI:16335"/>
        <dbReference type="ChEBI" id="CHEBI:16708"/>
        <dbReference type="ChEBI" id="CHEBI:43474"/>
        <dbReference type="ChEBI" id="CHEBI:57720"/>
        <dbReference type="EC" id="2.4.2.1"/>
    </reaction>
    <physiologicalReaction direction="left-to-right" evidence="8">
        <dbReference type="Rhea" id="RHEA:27643"/>
    </physiologicalReaction>
</comment>
<keyword evidence="3" id="KW-0808">Transferase</keyword>
<evidence type="ECO:0000256" key="10">
    <source>
        <dbReference type="RuleBase" id="RU361274"/>
    </source>
</evidence>
<gene>
    <name evidence="11" type="ORF">DYBT9275_03220</name>
</gene>
<dbReference type="NCBIfam" id="TIGR00726">
    <property type="entry name" value="peptidoglycan editing factor PgeF"/>
    <property type="match status" value="1"/>
</dbReference>
<evidence type="ECO:0000256" key="2">
    <source>
        <dbReference type="ARBA" id="ARBA00007353"/>
    </source>
</evidence>
<dbReference type="GO" id="GO:0005507">
    <property type="term" value="F:copper ion binding"/>
    <property type="evidence" value="ECO:0007669"/>
    <property type="project" value="TreeGrafter"/>
</dbReference>
<evidence type="ECO:0000256" key="6">
    <source>
        <dbReference type="ARBA" id="ARBA00022833"/>
    </source>
</evidence>
<evidence type="ECO:0000256" key="5">
    <source>
        <dbReference type="ARBA" id="ARBA00022801"/>
    </source>
</evidence>
<evidence type="ECO:0000313" key="12">
    <source>
        <dbReference type="Proteomes" id="UP000680038"/>
    </source>
</evidence>
<dbReference type="Proteomes" id="UP000680038">
    <property type="component" value="Unassembled WGS sequence"/>
</dbReference>
<dbReference type="Pfam" id="PF02578">
    <property type="entry name" value="Cu-oxidase_4"/>
    <property type="match status" value="1"/>
</dbReference>
<dbReference type="InterPro" id="IPR011324">
    <property type="entry name" value="Cytotoxic_necrot_fac-like_cat"/>
</dbReference>
<dbReference type="GO" id="GO:0017061">
    <property type="term" value="F:S-methyl-5-thioadenosine phosphorylase activity"/>
    <property type="evidence" value="ECO:0007669"/>
    <property type="project" value="UniProtKB-EC"/>
</dbReference>
<evidence type="ECO:0000256" key="8">
    <source>
        <dbReference type="ARBA" id="ARBA00048968"/>
    </source>
</evidence>
<evidence type="ECO:0000256" key="7">
    <source>
        <dbReference type="ARBA" id="ARBA00047989"/>
    </source>
</evidence>
<dbReference type="GO" id="GO:0016491">
    <property type="term" value="F:oxidoreductase activity"/>
    <property type="evidence" value="ECO:0007669"/>
    <property type="project" value="UniProtKB-KW"/>
</dbReference>
<reference evidence="11" key="1">
    <citation type="submission" date="2021-04" db="EMBL/GenBank/DDBJ databases">
        <authorList>
            <person name="Rodrigo-Torres L."/>
            <person name="Arahal R. D."/>
            <person name="Lucena T."/>
        </authorList>
    </citation>
    <scope>NUCLEOTIDE SEQUENCE</scope>
    <source>
        <strain evidence="11">CECT 9275</strain>
    </source>
</reference>
<keyword evidence="4" id="KW-0479">Metal-binding</keyword>
<keyword evidence="5" id="KW-0378">Hydrolase</keyword>
<accession>A0A916NM12</accession>
<comment type="catalytic activity">
    <reaction evidence="1">
        <text>inosine + phosphate = alpha-D-ribose 1-phosphate + hypoxanthine</text>
        <dbReference type="Rhea" id="RHEA:27646"/>
        <dbReference type="ChEBI" id="CHEBI:17368"/>
        <dbReference type="ChEBI" id="CHEBI:17596"/>
        <dbReference type="ChEBI" id="CHEBI:43474"/>
        <dbReference type="ChEBI" id="CHEBI:57720"/>
        <dbReference type="EC" id="2.4.2.1"/>
    </reaction>
    <physiologicalReaction direction="left-to-right" evidence="1">
        <dbReference type="Rhea" id="RHEA:27647"/>
    </physiologicalReaction>
</comment>
<protein>
    <recommendedName>
        <fullName evidence="10">Purine nucleoside phosphorylase</fullName>
    </recommendedName>
</protein>
<dbReference type="RefSeq" id="WP_215239748.1">
    <property type="nucleotide sequence ID" value="NZ_CAJRAF010000002.1"/>
</dbReference>
<keyword evidence="11" id="KW-0560">Oxidoreductase</keyword>
<dbReference type="PANTHER" id="PTHR30616:SF2">
    <property type="entry name" value="PURINE NUCLEOSIDE PHOSPHORYLASE LACC1"/>
    <property type="match status" value="1"/>
</dbReference>
<evidence type="ECO:0000256" key="4">
    <source>
        <dbReference type="ARBA" id="ARBA00022723"/>
    </source>
</evidence>
<dbReference type="InterPro" id="IPR003730">
    <property type="entry name" value="Cu_polyphenol_OxRdtase"/>
</dbReference>
<comment type="similarity">
    <text evidence="2 10">Belongs to the purine nucleoside phosphorylase YfiH/LACC1 family.</text>
</comment>
<organism evidence="11 12">
    <name type="scientific">Dyadobacter helix</name>
    <dbReference type="NCBI Taxonomy" id="2822344"/>
    <lineage>
        <taxon>Bacteria</taxon>
        <taxon>Pseudomonadati</taxon>
        <taxon>Bacteroidota</taxon>
        <taxon>Cytophagia</taxon>
        <taxon>Cytophagales</taxon>
        <taxon>Spirosomataceae</taxon>
        <taxon>Dyadobacter</taxon>
    </lineage>
</organism>
<keyword evidence="6" id="KW-0862">Zinc</keyword>
<comment type="catalytic activity">
    <reaction evidence="7">
        <text>adenosine + H2O + H(+) = inosine + NH4(+)</text>
        <dbReference type="Rhea" id="RHEA:24408"/>
        <dbReference type="ChEBI" id="CHEBI:15377"/>
        <dbReference type="ChEBI" id="CHEBI:15378"/>
        <dbReference type="ChEBI" id="CHEBI:16335"/>
        <dbReference type="ChEBI" id="CHEBI:17596"/>
        <dbReference type="ChEBI" id="CHEBI:28938"/>
        <dbReference type="EC" id="3.5.4.4"/>
    </reaction>
    <physiologicalReaction direction="left-to-right" evidence="7">
        <dbReference type="Rhea" id="RHEA:24409"/>
    </physiologicalReaction>
</comment>
<name>A0A916NM12_9BACT</name>
<proteinExistence type="inferred from homology"/>